<protein>
    <submittedName>
        <fullName evidence="1">Predicted protein</fullName>
    </submittedName>
</protein>
<reference evidence="1 2" key="1">
    <citation type="journal article" date="2008" name="Nature">
        <title>The genome of Laccaria bicolor provides insights into mycorrhizal symbiosis.</title>
        <authorList>
            <person name="Martin F."/>
            <person name="Aerts A."/>
            <person name="Ahren D."/>
            <person name="Brun A."/>
            <person name="Danchin E.G.J."/>
            <person name="Duchaussoy F."/>
            <person name="Gibon J."/>
            <person name="Kohler A."/>
            <person name="Lindquist E."/>
            <person name="Pereda V."/>
            <person name="Salamov A."/>
            <person name="Shapiro H.J."/>
            <person name="Wuyts J."/>
            <person name="Blaudez D."/>
            <person name="Buee M."/>
            <person name="Brokstein P."/>
            <person name="Canbaeck B."/>
            <person name="Cohen D."/>
            <person name="Courty P.E."/>
            <person name="Coutinho P.M."/>
            <person name="Delaruelle C."/>
            <person name="Detter J.C."/>
            <person name="Deveau A."/>
            <person name="DiFazio S."/>
            <person name="Duplessis S."/>
            <person name="Fraissinet-Tachet L."/>
            <person name="Lucic E."/>
            <person name="Frey-Klett P."/>
            <person name="Fourrey C."/>
            <person name="Feussner I."/>
            <person name="Gay G."/>
            <person name="Grimwood J."/>
            <person name="Hoegger P.J."/>
            <person name="Jain P."/>
            <person name="Kilaru S."/>
            <person name="Labbe J."/>
            <person name="Lin Y.C."/>
            <person name="Legue V."/>
            <person name="Le Tacon F."/>
            <person name="Marmeisse R."/>
            <person name="Melayah D."/>
            <person name="Montanini B."/>
            <person name="Muratet M."/>
            <person name="Nehls U."/>
            <person name="Niculita-Hirzel H."/>
            <person name="Oudot-Le Secq M.P."/>
            <person name="Peter M."/>
            <person name="Quesneville H."/>
            <person name="Rajashekar B."/>
            <person name="Reich M."/>
            <person name="Rouhier N."/>
            <person name="Schmutz J."/>
            <person name="Yin T."/>
            <person name="Chalot M."/>
            <person name="Henrissat B."/>
            <person name="Kuees U."/>
            <person name="Lucas S."/>
            <person name="Van de Peer Y."/>
            <person name="Podila G.K."/>
            <person name="Polle A."/>
            <person name="Pukkila P.J."/>
            <person name="Richardson P.M."/>
            <person name="Rouze P."/>
            <person name="Sanders I.R."/>
            <person name="Stajich J.E."/>
            <person name="Tunlid A."/>
            <person name="Tuskan G."/>
            <person name="Grigoriev I.V."/>
        </authorList>
    </citation>
    <scope>NUCLEOTIDE SEQUENCE [LARGE SCALE GENOMIC DNA]</scope>
    <source>
        <strain evidence="2">S238N-H82 / ATCC MYA-4686</strain>
    </source>
</reference>
<name>B0E0X0_LACBS</name>
<evidence type="ECO:0000313" key="2">
    <source>
        <dbReference type="Proteomes" id="UP000001194"/>
    </source>
</evidence>
<keyword evidence="2" id="KW-1185">Reference proteome</keyword>
<dbReference type="AlphaFoldDB" id="B0E0X0"/>
<accession>B0E0X0</accession>
<evidence type="ECO:0000313" key="1">
    <source>
        <dbReference type="EMBL" id="EDQ99473.1"/>
    </source>
</evidence>
<organism evidence="2">
    <name type="scientific">Laccaria bicolor (strain S238N-H82 / ATCC MYA-4686)</name>
    <name type="common">Bicoloured deceiver</name>
    <name type="synonym">Laccaria laccata var. bicolor</name>
    <dbReference type="NCBI Taxonomy" id="486041"/>
    <lineage>
        <taxon>Eukaryota</taxon>
        <taxon>Fungi</taxon>
        <taxon>Dikarya</taxon>
        <taxon>Basidiomycota</taxon>
        <taxon>Agaricomycotina</taxon>
        <taxon>Agaricomycetes</taxon>
        <taxon>Agaricomycetidae</taxon>
        <taxon>Agaricales</taxon>
        <taxon>Agaricineae</taxon>
        <taxon>Hydnangiaceae</taxon>
        <taxon>Laccaria</taxon>
    </lineage>
</organism>
<dbReference type="RefSeq" id="XP_001889822.1">
    <property type="nucleotide sequence ID" value="XM_001889787.1"/>
</dbReference>
<dbReference type="HOGENOM" id="CLU_202030_0_0_1"/>
<dbReference type="InParanoid" id="B0E0X0"/>
<proteinExistence type="predicted"/>
<dbReference type="GeneID" id="6085482"/>
<dbReference type="Proteomes" id="UP000001194">
    <property type="component" value="Unassembled WGS sequence"/>
</dbReference>
<dbReference type="KEGG" id="lbc:LACBIDRAFT_316416"/>
<gene>
    <name evidence="1" type="ORF">LACBIDRAFT_316416</name>
</gene>
<sequence length="72" mass="8398">MHDAWWIMRIHLSTQSLGILEYSMIAMGLSITPKKPSLVFFMMDKDSLCPLQVSQLRLVWTMRRQCGWRIGG</sequence>
<dbReference type="EMBL" id="DS547163">
    <property type="protein sequence ID" value="EDQ99473.1"/>
    <property type="molecule type" value="Genomic_DNA"/>
</dbReference>